<dbReference type="Pfam" id="PF02738">
    <property type="entry name" value="MoCoBD_1"/>
    <property type="match status" value="1"/>
</dbReference>
<feature type="domain" description="Aldehyde oxidase/xanthine dehydrogenase a/b hammerhead" evidence="4">
    <location>
        <begin position="41"/>
        <end position="151"/>
    </location>
</feature>
<evidence type="ECO:0000256" key="3">
    <source>
        <dbReference type="SAM" id="MobiDB-lite"/>
    </source>
</evidence>
<comment type="caution">
    <text evidence="5">The sequence shown here is derived from an EMBL/GenBank/DDBJ whole genome shotgun (WGS) entry which is preliminary data.</text>
</comment>
<evidence type="ECO:0000259" key="4">
    <source>
        <dbReference type="SMART" id="SM01008"/>
    </source>
</evidence>
<dbReference type="SUPFAM" id="SSF54665">
    <property type="entry name" value="CO dehydrogenase molybdoprotein N-domain-like"/>
    <property type="match status" value="1"/>
</dbReference>
<dbReference type="Gene3D" id="3.30.365.10">
    <property type="entry name" value="Aldehyde oxidase/xanthine dehydrogenase, molybdopterin binding domain"/>
    <property type="match status" value="4"/>
</dbReference>
<dbReference type="SUPFAM" id="SSF56003">
    <property type="entry name" value="Molybdenum cofactor-binding domain"/>
    <property type="match status" value="1"/>
</dbReference>
<organism evidence="5 6">
    <name type="scientific">Variovorax ureilyticus</name>
    <dbReference type="NCBI Taxonomy" id="1836198"/>
    <lineage>
        <taxon>Bacteria</taxon>
        <taxon>Pseudomonadati</taxon>
        <taxon>Pseudomonadota</taxon>
        <taxon>Betaproteobacteria</taxon>
        <taxon>Burkholderiales</taxon>
        <taxon>Comamonadaceae</taxon>
        <taxon>Variovorax</taxon>
    </lineage>
</organism>
<dbReference type="PANTHER" id="PTHR11908:SF132">
    <property type="entry name" value="ALDEHYDE OXIDASE 1-RELATED"/>
    <property type="match status" value="1"/>
</dbReference>
<keyword evidence="6" id="KW-1185">Reference proteome</keyword>
<keyword evidence="1" id="KW-0500">Molybdenum</keyword>
<dbReference type="InterPro" id="IPR036856">
    <property type="entry name" value="Ald_Oxase/Xan_DH_a/b_sf"/>
</dbReference>
<dbReference type="EMBL" id="JBBKZU010000018">
    <property type="protein sequence ID" value="MEJ8815270.1"/>
    <property type="molecule type" value="Genomic_DNA"/>
</dbReference>
<name>A0ABU8VQG3_9BURK</name>
<reference evidence="5 6" key="1">
    <citation type="submission" date="2024-03" db="EMBL/GenBank/DDBJ databases">
        <title>Novel species of the genus Variovorax.</title>
        <authorList>
            <person name="Liu Q."/>
            <person name="Xin Y.-H."/>
        </authorList>
    </citation>
    <scope>NUCLEOTIDE SEQUENCE [LARGE SCALE GENOMIC DNA]</scope>
    <source>
        <strain evidence="5 6">KACC 18899</strain>
    </source>
</reference>
<dbReference type="Proteomes" id="UP001365846">
    <property type="component" value="Unassembled WGS sequence"/>
</dbReference>
<dbReference type="InterPro" id="IPR046867">
    <property type="entry name" value="AldOxase/xan_DH_MoCoBD2"/>
</dbReference>
<dbReference type="Pfam" id="PF20256">
    <property type="entry name" value="MoCoBD_2"/>
    <property type="match status" value="1"/>
</dbReference>
<dbReference type="Gene3D" id="3.90.1170.50">
    <property type="entry name" value="Aldehyde oxidase/xanthine dehydrogenase, a/b hammerhead"/>
    <property type="match status" value="1"/>
</dbReference>
<dbReference type="Pfam" id="PF01315">
    <property type="entry name" value="Ald_Xan_dh_C"/>
    <property type="match status" value="1"/>
</dbReference>
<dbReference type="InterPro" id="IPR000674">
    <property type="entry name" value="Ald_Oxase/Xan_DH_a/b"/>
</dbReference>
<accession>A0ABU8VQG3</accession>
<dbReference type="PANTHER" id="PTHR11908">
    <property type="entry name" value="XANTHINE DEHYDROGENASE"/>
    <property type="match status" value="1"/>
</dbReference>
<evidence type="ECO:0000256" key="1">
    <source>
        <dbReference type="ARBA" id="ARBA00022505"/>
    </source>
</evidence>
<dbReference type="SMART" id="SM01008">
    <property type="entry name" value="Ald_Xan_dh_C"/>
    <property type="match status" value="1"/>
</dbReference>
<gene>
    <name evidence="5" type="ORF">WKW77_29680</name>
</gene>
<dbReference type="InterPro" id="IPR008274">
    <property type="entry name" value="AldOxase/xan_DH_MoCoBD1"/>
</dbReference>
<evidence type="ECO:0000313" key="5">
    <source>
        <dbReference type="EMBL" id="MEJ8815270.1"/>
    </source>
</evidence>
<keyword evidence="2" id="KW-0560">Oxidoreductase</keyword>
<dbReference type="InterPro" id="IPR037165">
    <property type="entry name" value="AldOxase/xan_DH_Mopterin-bd_sf"/>
</dbReference>
<protein>
    <submittedName>
        <fullName evidence="5">Xanthine dehydrogenase family protein molybdopterin-binding subunit</fullName>
    </submittedName>
</protein>
<evidence type="ECO:0000256" key="2">
    <source>
        <dbReference type="ARBA" id="ARBA00023002"/>
    </source>
</evidence>
<proteinExistence type="predicted"/>
<dbReference type="RefSeq" id="WP_340360480.1">
    <property type="nucleotide sequence ID" value="NZ_JBBKZU010000018.1"/>
</dbReference>
<feature type="region of interest" description="Disordered" evidence="3">
    <location>
        <begin position="1"/>
        <end position="22"/>
    </location>
</feature>
<evidence type="ECO:0000313" key="6">
    <source>
        <dbReference type="Proteomes" id="UP001365846"/>
    </source>
</evidence>
<dbReference type="InterPro" id="IPR016208">
    <property type="entry name" value="Ald_Oxase/xanthine_DH-like"/>
</dbReference>
<sequence>MKSPHLADNVIPPSRQREPARSSAKWIGKSMPRVEDPKLLTGKGRYIDDLSVPNMAHAAVLRSPYAHARIVRVDTSRAEALAGVVRVVTGRDMSEVAASAVSFASPPITQHPMAIDKVRHVGEVVAAVVAEDRYIAEDAVELIEVEYEPLPVNSDPEVAMQATGDGVIHPTERESNVAYDETFDWGPVDEDFAKADLVVRRQMVWGRSAGTPIETCGAIAEYDDANGYTVTSNSAFGNFIPWVIAGCLKVHPTKLKLVGVTNGGSFGTKVLLHKIIIMTAGLARLSGRPVKYIEDRLEHFLSSDGHGPDRRYDAELALKRDGTMLSLRFKVIDDYGAYLHFSVGTNGNPLAQVVGPYKINSVGMHLIAVLTNKCQQGPYRCFGAECGNFVIERLVDVAARELGMDREELRLRNMIQPDEFPYMIPTGNIYDSGNYQAVLEKAKALIDLPKWKARQAEARAQGRRVGIGLATCQERSVYSPTEWWFLNPVKTPGFTLTSAPEAVQLRIDGSGHFYCQLQTPFIGTSSETMVTQVLCEQFGVAPTDIAIGYSDSHTGFNGIGANGSRFTVMIAGACVTASYRLKDRLKRFGAHLLEASVGDVEVADGAVRVIGTDRQKTIAEIAIMANFFRKAFPDTPEFDTGLETTAVYDHPLATEPHPERKHLGIFYPIMGHQCHIAVVEVDEETGQVKILDYAAVHDAGTVVNPRTLDGQVVGGTANGIGTALMEEFIYDAEGQFVNANFGQFCLPSSHDVPHVRTAHLETPSPFTEYGIKGGGEGGRMSAPAVLASAIEDALSPLGVEIMQIPVPPPRLRALIRNARSKA</sequence>